<reference evidence="3 4" key="1">
    <citation type="submission" date="2023-01" db="EMBL/GenBank/DDBJ databases">
        <authorList>
            <person name="Kreplak J."/>
        </authorList>
    </citation>
    <scope>NUCLEOTIDE SEQUENCE [LARGE SCALE GENOMIC DNA]</scope>
</reference>
<accession>A0AAV1AXR4</accession>
<dbReference type="EMBL" id="OX451740">
    <property type="protein sequence ID" value="CAI8613968.1"/>
    <property type="molecule type" value="Genomic_DNA"/>
</dbReference>
<evidence type="ECO:0000256" key="1">
    <source>
        <dbReference type="ARBA" id="ARBA00022821"/>
    </source>
</evidence>
<name>A0AAV1AXR4_VICFA</name>
<dbReference type="Gene3D" id="3.40.50.300">
    <property type="entry name" value="P-loop containing nucleotide triphosphate hydrolases"/>
    <property type="match status" value="1"/>
</dbReference>
<evidence type="ECO:0000313" key="4">
    <source>
        <dbReference type="Proteomes" id="UP001157006"/>
    </source>
</evidence>
<dbReference type="PANTHER" id="PTHR36766">
    <property type="entry name" value="PLANT BROAD-SPECTRUM MILDEW RESISTANCE PROTEIN RPW8"/>
    <property type="match status" value="1"/>
</dbReference>
<gene>
    <name evidence="3" type="ORF">VFH_V106800</name>
</gene>
<proteinExistence type="predicted"/>
<keyword evidence="1" id="KW-0611">Plant defense</keyword>
<feature type="domain" description="NB-ARC" evidence="2">
    <location>
        <begin position="21"/>
        <end position="123"/>
    </location>
</feature>
<dbReference type="PRINTS" id="PR00364">
    <property type="entry name" value="DISEASERSIST"/>
</dbReference>
<sequence>MTKKRLSGFWFSMTIMIRISLSVIPIVGLGGLRKTTLAKFVFNDKKINEYFSSKMWVSLSGNFDMKEVIIKIINSANDSAKVDAPAYQLNYRDLDIEQLQNHLINKLNGQKFLLVLDDVWNEDCVE</sequence>
<evidence type="ECO:0000259" key="2">
    <source>
        <dbReference type="Pfam" id="PF00931"/>
    </source>
</evidence>
<dbReference type="Pfam" id="PF00931">
    <property type="entry name" value="NB-ARC"/>
    <property type="match status" value="1"/>
</dbReference>
<keyword evidence="4" id="KW-1185">Reference proteome</keyword>
<dbReference type="SUPFAM" id="SSF52540">
    <property type="entry name" value="P-loop containing nucleoside triphosphate hydrolases"/>
    <property type="match status" value="1"/>
</dbReference>
<protein>
    <recommendedName>
        <fullName evidence="2">NB-ARC domain-containing protein</fullName>
    </recommendedName>
</protein>
<dbReference type="GO" id="GO:0043531">
    <property type="term" value="F:ADP binding"/>
    <property type="evidence" value="ECO:0007669"/>
    <property type="project" value="InterPro"/>
</dbReference>
<dbReference type="AlphaFoldDB" id="A0AAV1AXR4"/>
<dbReference type="GO" id="GO:0006952">
    <property type="term" value="P:defense response"/>
    <property type="evidence" value="ECO:0007669"/>
    <property type="project" value="UniProtKB-KW"/>
</dbReference>
<organism evidence="3 4">
    <name type="scientific">Vicia faba</name>
    <name type="common">Broad bean</name>
    <name type="synonym">Faba vulgaris</name>
    <dbReference type="NCBI Taxonomy" id="3906"/>
    <lineage>
        <taxon>Eukaryota</taxon>
        <taxon>Viridiplantae</taxon>
        <taxon>Streptophyta</taxon>
        <taxon>Embryophyta</taxon>
        <taxon>Tracheophyta</taxon>
        <taxon>Spermatophyta</taxon>
        <taxon>Magnoliopsida</taxon>
        <taxon>eudicotyledons</taxon>
        <taxon>Gunneridae</taxon>
        <taxon>Pentapetalae</taxon>
        <taxon>rosids</taxon>
        <taxon>fabids</taxon>
        <taxon>Fabales</taxon>
        <taxon>Fabaceae</taxon>
        <taxon>Papilionoideae</taxon>
        <taxon>50 kb inversion clade</taxon>
        <taxon>NPAAA clade</taxon>
        <taxon>Hologalegina</taxon>
        <taxon>IRL clade</taxon>
        <taxon>Fabeae</taxon>
        <taxon>Vicia</taxon>
    </lineage>
</organism>
<dbReference type="InterPro" id="IPR027417">
    <property type="entry name" value="P-loop_NTPase"/>
</dbReference>
<evidence type="ECO:0000313" key="3">
    <source>
        <dbReference type="EMBL" id="CAI8613968.1"/>
    </source>
</evidence>
<dbReference type="PANTHER" id="PTHR36766:SF61">
    <property type="entry name" value="NB-ARC DOMAIN DISEASE RESISTANCE PROTEIN"/>
    <property type="match status" value="1"/>
</dbReference>
<dbReference type="Proteomes" id="UP001157006">
    <property type="component" value="Chromosome 5"/>
</dbReference>
<dbReference type="InterPro" id="IPR002182">
    <property type="entry name" value="NB-ARC"/>
</dbReference>